<proteinExistence type="predicted"/>
<gene>
    <name evidence="1" type="ORF">MAR_018108</name>
</gene>
<evidence type="ECO:0000313" key="1">
    <source>
        <dbReference type="EMBL" id="WAR08150.1"/>
    </source>
</evidence>
<reference evidence="1" key="1">
    <citation type="submission" date="2022-11" db="EMBL/GenBank/DDBJ databases">
        <title>Centuries of genome instability and evolution in soft-shell clam transmissible cancer (bioRxiv).</title>
        <authorList>
            <person name="Hart S.F.M."/>
            <person name="Yonemitsu M.A."/>
            <person name="Giersch R.M."/>
            <person name="Beal B.F."/>
            <person name="Arriagada G."/>
            <person name="Davis B.W."/>
            <person name="Ostrander E.A."/>
            <person name="Goff S.P."/>
            <person name="Metzger M.J."/>
        </authorList>
    </citation>
    <scope>NUCLEOTIDE SEQUENCE</scope>
    <source>
        <strain evidence="1">MELC-2E11</strain>
        <tissue evidence="1">Siphon/mantle</tissue>
    </source>
</reference>
<name>A0ABY7EDP5_MYAAR</name>
<protein>
    <submittedName>
        <fullName evidence="1">Uncharacterized protein</fullName>
    </submittedName>
</protein>
<dbReference type="Proteomes" id="UP001164746">
    <property type="component" value="Chromosome 6"/>
</dbReference>
<keyword evidence="2" id="KW-1185">Reference proteome</keyword>
<evidence type="ECO:0000313" key="2">
    <source>
        <dbReference type="Proteomes" id="UP001164746"/>
    </source>
</evidence>
<sequence length="263" mass="26844">MGEEIMVSKRSKKAEVNALQGKRIVVTGRQSHIKGLRNWKGVYISNRERDRLREIECRERFMGKVEEIVLRQREVEGTSIGGACQCLAPALVASPVVPQIDNVQGPVDRSSPNGTSIGASCTVYGTGSSGSPCSAPKSQCTGSIGEGLGTCSCSDGNYLSDTNVCSPNGTSIGASCTVYGTFSSGSPCSAPKSQCTGSIGEGPGTCSCSDGNYLSDTNVCSPMGISIGGLCIVPGISSGGLLCSAPNSQCTGSSGEGLGSMNQ</sequence>
<dbReference type="EMBL" id="CP111017">
    <property type="protein sequence ID" value="WAR08150.1"/>
    <property type="molecule type" value="Genomic_DNA"/>
</dbReference>
<organism evidence="1 2">
    <name type="scientific">Mya arenaria</name>
    <name type="common">Soft-shell clam</name>
    <dbReference type="NCBI Taxonomy" id="6604"/>
    <lineage>
        <taxon>Eukaryota</taxon>
        <taxon>Metazoa</taxon>
        <taxon>Spiralia</taxon>
        <taxon>Lophotrochozoa</taxon>
        <taxon>Mollusca</taxon>
        <taxon>Bivalvia</taxon>
        <taxon>Autobranchia</taxon>
        <taxon>Heteroconchia</taxon>
        <taxon>Euheterodonta</taxon>
        <taxon>Imparidentia</taxon>
        <taxon>Neoheterodontei</taxon>
        <taxon>Myida</taxon>
        <taxon>Myoidea</taxon>
        <taxon>Myidae</taxon>
        <taxon>Mya</taxon>
    </lineage>
</organism>
<accession>A0ABY7EDP5</accession>